<keyword evidence="2 4" id="KW-0378">Hydrolase</keyword>
<evidence type="ECO:0000256" key="3">
    <source>
        <dbReference type="ARBA" id="ARBA00023295"/>
    </source>
</evidence>
<evidence type="ECO:0008006" key="9">
    <source>
        <dbReference type="Google" id="ProtNLM"/>
    </source>
</evidence>
<name>A0A0L8V5N1_9BACT</name>
<evidence type="ECO:0000256" key="1">
    <source>
        <dbReference type="ARBA" id="ARBA00009902"/>
    </source>
</evidence>
<dbReference type="RefSeq" id="WP_053186126.1">
    <property type="nucleotide sequence ID" value="NZ_LGIA01000181.1"/>
</dbReference>
<gene>
    <name evidence="7" type="ORF">NC99_35630</name>
</gene>
<comment type="caution">
    <text evidence="7">The sequence shown here is derived from an EMBL/GenBank/DDBJ whole genome shotgun (WGS) entry which is preliminary data.</text>
</comment>
<dbReference type="InterPro" id="IPR023296">
    <property type="entry name" value="Glyco_hydro_beta-prop_sf"/>
</dbReference>
<feature type="domain" description="Glycosyl hydrolase family 32 C-terminal" evidence="6">
    <location>
        <begin position="390"/>
        <end position="500"/>
    </location>
</feature>
<dbReference type="SMART" id="SM00640">
    <property type="entry name" value="Glyco_32"/>
    <property type="match status" value="1"/>
</dbReference>
<dbReference type="InterPro" id="IPR013320">
    <property type="entry name" value="ConA-like_dom_sf"/>
</dbReference>
<keyword evidence="8" id="KW-1185">Reference proteome</keyword>
<dbReference type="PROSITE" id="PS51257">
    <property type="entry name" value="PROKAR_LIPOPROTEIN"/>
    <property type="match status" value="1"/>
</dbReference>
<dbReference type="SUPFAM" id="SSF75005">
    <property type="entry name" value="Arabinanase/levansucrase/invertase"/>
    <property type="match status" value="1"/>
</dbReference>
<evidence type="ECO:0000259" key="5">
    <source>
        <dbReference type="Pfam" id="PF00251"/>
    </source>
</evidence>
<dbReference type="PANTHER" id="PTHR42800:SF1">
    <property type="entry name" value="EXOINULINASE INUD (AFU_ORTHOLOGUE AFUA_5G00480)"/>
    <property type="match status" value="1"/>
</dbReference>
<reference evidence="8" key="1">
    <citation type="submission" date="2015-07" db="EMBL/GenBank/DDBJ databases">
        <title>Genome sequencing of Sunxiuqinia dokdonensis strain SK.</title>
        <authorList>
            <person name="Ahn S."/>
            <person name="Kim B.-C."/>
        </authorList>
    </citation>
    <scope>NUCLEOTIDE SEQUENCE [LARGE SCALE GENOMIC DNA]</scope>
    <source>
        <strain evidence="8">SK</strain>
    </source>
</reference>
<dbReference type="Proteomes" id="UP000036958">
    <property type="component" value="Unassembled WGS sequence"/>
</dbReference>
<evidence type="ECO:0000313" key="8">
    <source>
        <dbReference type="Proteomes" id="UP000036958"/>
    </source>
</evidence>
<dbReference type="Pfam" id="PF00251">
    <property type="entry name" value="Glyco_hydro_32N"/>
    <property type="match status" value="1"/>
</dbReference>
<dbReference type="SUPFAM" id="SSF49899">
    <property type="entry name" value="Concanavalin A-like lectins/glucanases"/>
    <property type="match status" value="1"/>
</dbReference>
<dbReference type="GO" id="GO:0004575">
    <property type="term" value="F:sucrose alpha-glucosidase activity"/>
    <property type="evidence" value="ECO:0007669"/>
    <property type="project" value="TreeGrafter"/>
</dbReference>
<evidence type="ECO:0000313" key="7">
    <source>
        <dbReference type="EMBL" id="KOH43643.1"/>
    </source>
</evidence>
<comment type="similarity">
    <text evidence="1 4">Belongs to the glycosyl hydrolase 32 family.</text>
</comment>
<dbReference type="CDD" id="cd18622">
    <property type="entry name" value="GH32_Inu-like"/>
    <property type="match status" value="1"/>
</dbReference>
<accession>A0A0L8V5N1</accession>
<dbReference type="OrthoDB" id="1112761at2"/>
<dbReference type="InterPro" id="IPR013148">
    <property type="entry name" value="Glyco_hydro_32_N"/>
</dbReference>
<dbReference type="Pfam" id="PF08244">
    <property type="entry name" value="Glyco_hydro_32C"/>
    <property type="match status" value="1"/>
</dbReference>
<evidence type="ECO:0000256" key="2">
    <source>
        <dbReference type="ARBA" id="ARBA00022801"/>
    </source>
</evidence>
<sequence>MDYIKNVGFLLLIISAFACDNSQKKSKKEYGVHFSTGDAMLIEPVGLLFFNKSYHLFFEYCTNTDTKVLGHAQSTDLLNWQEAPIKISSEWNYINGRGCFVFDHGNSSSLGNANSPLVGIFASFSDNKTETEKKQQALYLVFSTDYGVNWNEYGQAQVDIENFNLPISSIKVVWHEETQKWIMLILSGYNIRFYLSDDLINWEYLSMFGDEVFAKEGEWTKLDFFPLDVKETNESKWVLLVSGDSGSPNQGSGIQYFTGDFDGYVFKADRDKPKWLDNGSDNYLGIVLSDYLLNAKDAVFLGSICNLKYRRQGDTENSANELTVPRRLNLSNSFNGLSILSKPFDELAAIESDKKQLKETQFSGELKIKETFDIPFEINLLVDGDDRLYLDMAKVFGIKFSNNAGDQLVIGYHNQRAYFFILDPTKNSKDIQESKGFDYAPYVSNKQPIDLEIIVDKNSIELFALDGLISLTRKYSFEESQLEVTLYTEEGNITIKEASISLLNGVLQGCAVLN</sequence>
<dbReference type="Gene3D" id="2.60.120.560">
    <property type="entry name" value="Exo-inulinase, domain 1"/>
    <property type="match status" value="1"/>
</dbReference>
<organism evidence="7 8">
    <name type="scientific">Sunxiuqinia dokdonensis</name>
    <dbReference type="NCBI Taxonomy" id="1409788"/>
    <lineage>
        <taxon>Bacteria</taxon>
        <taxon>Pseudomonadati</taxon>
        <taxon>Bacteroidota</taxon>
        <taxon>Bacteroidia</taxon>
        <taxon>Marinilabiliales</taxon>
        <taxon>Prolixibacteraceae</taxon>
        <taxon>Sunxiuqinia</taxon>
    </lineage>
</organism>
<dbReference type="AlphaFoldDB" id="A0A0L8V5N1"/>
<dbReference type="GO" id="GO:0005987">
    <property type="term" value="P:sucrose catabolic process"/>
    <property type="evidence" value="ECO:0007669"/>
    <property type="project" value="TreeGrafter"/>
</dbReference>
<dbReference type="STRING" id="1409788.NC99_35630"/>
<dbReference type="EMBL" id="LGIA01000181">
    <property type="protein sequence ID" value="KOH43643.1"/>
    <property type="molecule type" value="Genomic_DNA"/>
</dbReference>
<evidence type="ECO:0000259" key="6">
    <source>
        <dbReference type="Pfam" id="PF08244"/>
    </source>
</evidence>
<protein>
    <recommendedName>
        <fullName evidence="9">Glycosyl hydrolase family 32 N-terminal domain-containing protein</fullName>
    </recommendedName>
</protein>
<dbReference type="Gene3D" id="2.115.10.20">
    <property type="entry name" value="Glycosyl hydrolase domain, family 43"/>
    <property type="match status" value="1"/>
</dbReference>
<evidence type="ECO:0000256" key="4">
    <source>
        <dbReference type="RuleBase" id="RU362110"/>
    </source>
</evidence>
<dbReference type="PANTHER" id="PTHR42800">
    <property type="entry name" value="EXOINULINASE INUD (AFU_ORTHOLOGUE AFUA_5G00480)"/>
    <property type="match status" value="1"/>
</dbReference>
<keyword evidence="3 4" id="KW-0326">Glycosidase</keyword>
<dbReference type="InterPro" id="IPR001362">
    <property type="entry name" value="Glyco_hydro_32"/>
</dbReference>
<proteinExistence type="inferred from homology"/>
<feature type="domain" description="Glycosyl hydrolase family 32 N-terminal" evidence="5">
    <location>
        <begin position="33"/>
        <end position="339"/>
    </location>
</feature>
<dbReference type="GO" id="GO:0005737">
    <property type="term" value="C:cytoplasm"/>
    <property type="evidence" value="ECO:0007669"/>
    <property type="project" value="TreeGrafter"/>
</dbReference>
<dbReference type="InterPro" id="IPR013189">
    <property type="entry name" value="Glyco_hydro_32_C"/>
</dbReference>